<evidence type="ECO:0000259" key="7">
    <source>
        <dbReference type="Pfam" id="PF00728"/>
    </source>
</evidence>
<comment type="similarity">
    <text evidence="2">Belongs to the glycosyl hydrolase 20 family.</text>
</comment>
<keyword evidence="10" id="KW-1185">Reference proteome</keyword>
<dbReference type="InterPro" id="IPR015882">
    <property type="entry name" value="HEX_bac_N"/>
</dbReference>
<dbReference type="Proteomes" id="UP001589688">
    <property type="component" value="Unassembled WGS sequence"/>
</dbReference>
<keyword evidence="4" id="KW-0378">Hydrolase</keyword>
<dbReference type="InterPro" id="IPR029018">
    <property type="entry name" value="Hex-like_dom2"/>
</dbReference>
<feature type="domain" description="Beta-hexosaminidase bacterial type N-terminal" evidence="8">
    <location>
        <begin position="25"/>
        <end position="154"/>
    </location>
</feature>
<sequence length="543" mass="61809">MMKRQLFAALLALLALGGYAQQADYRVVPLPQSITPTRHPVFVFSAATPIVYEGEDADMKRQAQFLADYIEQATGIKASVMNQKPKKTPAIVLAIDKKIEGPEAYRLTVTDNQVTLAGGTSAGVFYAMQTLRKSLPTEVSGGTVALPATVVTDAPRFPYRGMMLDCARHFFPIDFVKQYIDLIALHNMNVFHWHLTDDQGWRIEIKKYPRLVEIGSMRSGTIMGHNSDVDDKQPHGGYYTQEQAREIVEYARQRHITVIPEVDMPGHTKAALAAYPELGCTSGPYEVGHHWGVYRDVFCLGNERMYGFVQDIIDELVDIFPAKYFHIGGDETPTDRWATCPRCQKLAADHHLELNKMQAYFTNRLEKYLNGKGRNIIGWDEILEGDINKSATIMSWRGVGPGQKGAEMGHDVIMTPVDYCYFDYCQNKDEDTEPEGQHQYLPVSKVYSMNPAPADMPESVRKHVIGAQGNLWTEYIAWPSRAEYGVLPRMAALCESQWMDDEKKNFEDFTLRVTRLAKLYDRYGYTYATHLWPERFNHNRSFW</sequence>
<evidence type="ECO:0000259" key="8">
    <source>
        <dbReference type="Pfam" id="PF02838"/>
    </source>
</evidence>
<feature type="chain" id="PRO_5046122925" description="beta-N-acetylhexosaminidase" evidence="6">
    <location>
        <begin position="21"/>
        <end position="543"/>
    </location>
</feature>
<dbReference type="Pfam" id="PF00728">
    <property type="entry name" value="Glyco_hydro_20"/>
    <property type="match status" value="1"/>
</dbReference>
<accession>A0ABV5ZMN6</accession>
<dbReference type="SUPFAM" id="SSF51445">
    <property type="entry name" value="(Trans)glycosidases"/>
    <property type="match status" value="1"/>
</dbReference>
<dbReference type="Gene3D" id="3.20.20.80">
    <property type="entry name" value="Glycosidases"/>
    <property type="match status" value="1"/>
</dbReference>
<dbReference type="Gene3D" id="3.30.379.10">
    <property type="entry name" value="Chitobiase/beta-hexosaminidase domain 2-like"/>
    <property type="match status" value="1"/>
</dbReference>
<keyword evidence="6" id="KW-0732">Signal</keyword>
<evidence type="ECO:0000256" key="4">
    <source>
        <dbReference type="ARBA" id="ARBA00022801"/>
    </source>
</evidence>
<dbReference type="EMBL" id="JBHLZF010000002">
    <property type="protein sequence ID" value="MFB9898627.1"/>
    <property type="molecule type" value="Genomic_DNA"/>
</dbReference>
<evidence type="ECO:0000256" key="6">
    <source>
        <dbReference type="SAM" id="SignalP"/>
    </source>
</evidence>
<dbReference type="EC" id="3.2.1.52" evidence="3"/>
<dbReference type="CDD" id="cd06563">
    <property type="entry name" value="GH20_chitobiase-like"/>
    <property type="match status" value="1"/>
</dbReference>
<evidence type="ECO:0000256" key="3">
    <source>
        <dbReference type="ARBA" id="ARBA00012663"/>
    </source>
</evidence>
<dbReference type="InterPro" id="IPR025705">
    <property type="entry name" value="Beta_hexosaminidase_sua/sub"/>
</dbReference>
<evidence type="ECO:0000256" key="1">
    <source>
        <dbReference type="ARBA" id="ARBA00001231"/>
    </source>
</evidence>
<dbReference type="PANTHER" id="PTHR22600:SF57">
    <property type="entry name" value="BETA-N-ACETYLHEXOSAMINIDASE"/>
    <property type="match status" value="1"/>
</dbReference>
<comment type="caution">
    <text evidence="9">The sequence shown here is derived from an EMBL/GenBank/DDBJ whole genome shotgun (WGS) entry which is preliminary data.</text>
</comment>
<feature type="signal peptide" evidence="6">
    <location>
        <begin position="1"/>
        <end position="20"/>
    </location>
</feature>
<reference evidence="9 10" key="1">
    <citation type="submission" date="2024-09" db="EMBL/GenBank/DDBJ databases">
        <authorList>
            <person name="Sun Q."/>
            <person name="Mori K."/>
        </authorList>
    </citation>
    <scope>NUCLEOTIDE SEQUENCE [LARGE SCALE GENOMIC DNA]</scope>
    <source>
        <strain evidence="9 10">ATCC 51272</strain>
    </source>
</reference>
<feature type="domain" description="Glycoside hydrolase family 20 catalytic" evidence="7">
    <location>
        <begin position="157"/>
        <end position="499"/>
    </location>
</feature>
<dbReference type="PANTHER" id="PTHR22600">
    <property type="entry name" value="BETA-HEXOSAMINIDASE"/>
    <property type="match status" value="1"/>
</dbReference>
<name>A0ABV5ZMN6_9BACT</name>
<evidence type="ECO:0000256" key="2">
    <source>
        <dbReference type="ARBA" id="ARBA00006285"/>
    </source>
</evidence>
<evidence type="ECO:0000256" key="5">
    <source>
        <dbReference type="ARBA" id="ARBA00023295"/>
    </source>
</evidence>
<proteinExistence type="inferred from homology"/>
<protein>
    <recommendedName>
        <fullName evidence="3">beta-N-acetylhexosaminidase</fullName>
        <ecNumber evidence="3">3.2.1.52</ecNumber>
    </recommendedName>
</protein>
<organism evidence="9 10">
    <name type="scientific">Hallella seregens ATCC 51272</name>
    <dbReference type="NCBI Taxonomy" id="1336250"/>
    <lineage>
        <taxon>Bacteria</taxon>
        <taxon>Pseudomonadati</taxon>
        <taxon>Bacteroidota</taxon>
        <taxon>Bacteroidia</taxon>
        <taxon>Bacteroidales</taxon>
        <taxon>Prevotellaceae</taxon>
        <taxon>Hallella</taxon>
    </lineage>
</organism>
<keyword evidence="5" id="KW-0326">Glycosidase</keyword>
<dbReference type="PRINTS" id="PR00738">
    <property type="entry name" value="GLHYDRLASE20"/>
</dbReference>
<dbReference type="InterPro" id="IPR017853">
    <property type="entry name" value="GH"/>
</dbReference>
<dbReference type="Pfam" id="PF02838">
    <property type="entry name" value="Glyco_hydro_20b"/>
    <property type="match status" value="1"/>
</dbReference>
<dbReference type="SUPFAM" id="SSF55545">
    <property type="entry name" value="beta-N-acetylhexosaminidase-like domain"/>
    <property type="match status" value="1"/>
</dbReference>
<comment type="catalytic activity">
    <reaction evidence="1">
        <text>Hydrolysis of terminal non-reducing N-acetyl-D-hexosamine residues in N-acetyl-beta-D-hexosaminides.</text>
        <dbReference type="EC" id="3.2.1.52"/>
    </reaction>
</comment>
<evidence type="ECO:0000313" key="9">
    <source>
        <dbReference type="EMBL" id="MFB9898627.1"/>
    </source>
</evidence>
<dbReference type="RefSeq" id="WP_027952351.1">
    <property type="nucleotide sequence ID" value="NZ_JADU01000017.1"/>
</dbReference>
<evidence type="ECO:0000313" key="10">
    <source>
        <dbReference type="Proteomes" id="UP001589688"/>
    </source>
</evidence>
<dbReference type="InterPro" id="IPR015883">
    <property type="entry name" value="Glyco_hydro_20_cat"/>
</dbReference>
<gene>
    <name evidence="9" type="ORF">ACFFK8_12700</name>
</gene>